<proteinExistence type="predicted"/>
<dbReference type="OrthoDB" id="1949859at2"/>
<name>A0A4Y9ACK5_9BACI</name>
<evidence type="ECO:0000313" key="2">
    <source>
        <dbReference type="Proteomes" id="UP000298484"/>
    </source>
</evidence>
<keyword evidence="2" id="KW-1185">Reference proteome</keyword>
<gene>
    <name evidence="1" type="ORF">E4U82_08150</name>
</gene>
<dbReference type="RefSeq" id="WP_135109706.1">
    <property type="nucleotide sequence ID" value="NZ_SRHY01000009.1"/>
</dbReference>
<dbReference type="Proteomes" id="UP000298484">
    <property type="component" value="Unassembled WGS sequence"/>
</dbReference>
<dbReference type="AlphaFoldDB" id="A0A4Y9ACK5"/>
<accession>A0A4Y9ACK5</accession>
<protein>
    <submittedName>
        <fullName evidence="1">Uncharacterized protein</fullName>
    </submittedName>
</protein>
<reference evidence="1 2" key="1">
    <citation type="submission" date="2019-03" db="EMBL/GenBank/DDBJ databases">
        <title>Genome sequence of Lentibacillus salicampi ATCC BAA-719.</title>
        <authorList>
            <person name="Maclea K.S."/>
            <person name="Simoes Junior M."/>
        </authorList>
    </citation>
    <scope>NUCLEOTIDE SEQUENCE [LARGE SCALE GENOMIC DNA]</scope>
    <source>
        <strain evidence="1 2">ATCC BAA-719</strain>
    </source>
</reference>
<dbReference type="EMBL" id="SRHY01000009">
    <property type="protein sequence ID" value="TFJ93165.1"/>
    <property type="molecule type" value="Genomic_DNA"/>
</dbReference>
<organism evidence="1 2">
    <name type="scientific">Lentibacillus salicampi</name>
    <dbReference type="NCBI Taxonomy" id="175306"/>
    <lineage>
        <taxon>Bacteria</taxon>
        <taxon>Bacillati</taxon>
        <taxon>Bacillota</taxon>
        <taxon>Bacilli</taxon>
        <taxon>Bacillales</taxon>
        <taxon>Bacillaceae</taxon>
        <taxon>Lentibacillus</taxon>
    </lineage>
</organism>
<evidence type="ECO:0000313" key="1">
    <source>
        <dbReference type="EMBL" id="TFJ93165.1"/>
    </source>
</evidence>
<sequence length="175" mass="19967">MDKDGVVFGSIFIQTGQGIAGFAGHRNGRDIVHFFGDLIITDETFEMENDRGLKRTFTINWDERLLQGRGIKGFFSNYTATHLWIGQTEAQHIKVAEREQPSLPGDNHYYNALIAENDKRKNRKGLSETKQQEFSAKTGTIELERDKQLEEIYNKANGEVQISLENAIVYFVPLL</sequence>
<comment type="caution">
    <text evidence="1">The sequence shown here is derived from an EMBL/GenBank/DDBJ whole genome shotgun (WGS) entry which is preliminary data.</text>
</comment>